<name>A0A2I0WUB3_9ASPA</name>
<dbReference type="GO" id="GO:0046983">
    <property type="term" value="F:protein dimerization activity"/>
    <property type="evidence" value="ECO:0007669"/>
    <property type="project" value="InterPro"/>
</dbReference>
<keyword evidence="3" id="KW-0804">Transcription</keyword>
<evidence type="ECO:0000256" key="1">
    <source>
        <dbReference type="ARBA" id="ARBA00005510"/>
    </source>
</evidence>
<proteinExistence type="inferred from homology"/>
<sequence>MKTSSKLRVGEKRKRNGDGKRLLGSKCGGENIEDLRIYDESNRELHICTERERRKKMRNLFSNLHALLPDLPSKVDKSTIVDGAVSYIKALEQTLQNLQKQKLRQSPTATATLESKVAFMADDQGKNSSSGNATATAAVVPRLPVCFQTWISPNVVLNAAGEEAFISICCVKKAGFLSSMLFLLDKYKVEVVSAHFSSDNYSRSMCMMHARVRRESDHFPETLMIEETYKSVVGEMIAWLYS</sequence>
<accession>A0A2I0WUB3</accession>
<dbReference type="PANTHER" id="PTHR46772">
    <property type="entry name" value="BHLH DOMAIN-CONTAINING PROTEIN"/>
    <property type="match status" value="1"/>
</dbReference>
<evidence type="ECO:0000313" key="7">
    <source>
        <dbReference type="Proteomes" id="UP000233837"/>
    </source>
</evidence>
<evidence type="ECO:0000256" key="4">
    <source>
        <dbReference type="SAM" id="MobiDB-lite"/>
    </source>
</evidence>
<dbReference type="PROSITE" id="PS50888">
    <property type="entry name" value="BHLH"/>
    <property type="match status" value="1"/>
</dbReference>
<dbReference type="SUPFAM" id="SSF47459">
    <property type="entry name" value="HLH, helix-loop-helix DNA-binding domain"/>
    <property type="match status" value="1"/>
</dbReference>
<dbReference type="GO" id="GO:0003700">
    <property type="term" value="F:DNA-binding transcription factor activity"/>
    <property type="evidence" value="ECO:0007669"/>
    <property type="project" value="InterPro"/>
</dbReference>
<organism evidence="6 7">
    <name type="scientific">Dendrobium catenatum</name>
    <dbReference type="NCBI Taxonomy" id="906689"/>
    <lineage>
        <taxon>Eukaryota</taxon>
        <taxon>Viridiplantae</taxon>
        <taxon>Streptophyta</taxon>
        <taxon>Embryophyta</taxon>
        <taxon>Tracheophyta</taxon>
        <taxon>Spermatophyta</taxon>
        <taxon>Magnoliopsida</taxon>
        <taxon>Liliopsida</taxon>
        <taxon>Asparagales</taxon>
        <taxon>Orchidaceae</taxon>
        <taxon>Epidendroideae</taxon>
        <taxon>Malaxideae</taxon>
        <taxon>Dendrobiinae</taxon>
        <taxon>Dendrobium</taxon>
    </lineage>
</organism>
<keyword evidence="7" id="KW-1185">Reference proteome</keyword>
<dbReference type="Proteomes" id="UP000233837">
    <property type="component" value="Unassembled WGS sequence"/>
</dbReference>
<dbReference type="InterPro" id="IPR044278">
    <property type="entry name" value="BHLH95-like"/>
</dbReference>
<feature type="domain" description="BHLH" evidence="5">
    <location>
        <begin position="41"/>
        <end position="91"/>
    </location>
</feature>
<reference evidence="6 7" key="1">
    <citation type="journal article" date="2016" name="Sci. Rep.">
        <title>The Dendrobium catenatum Lindl. genome sequence provides insights into polysaccharide synthase, floral development and adaptive evolution.</title>
        <authorList>
            <person name="Zhang G.Q."/>
            <person name="Xu Q."/>
            <person name="Bian C."/>
            <person name="Tsai W.C."/>
            <person name="Yeh C.M."/>
            <person name="Liu K.W."/>
            <person name="Yoshida K."/>
            <person name="Zhang L.S."/>
            <person name="Chang S.B."/>
            <person name="Chen F."/>
            <person name="Shi Y."/>
            <person name="Su Y.Y."/>
            <person name="Zhang Y.Q."/>
            <person name="Chen L.J."/>
            <person name="Yin Y."/>
            <person name="Lin M."/>
            <person name="Huang H."/>
            <person name="Deng H."/>
            <person name="Wang Z.W."/>
            <person name="Zhu S.L."/>
            <person name="Zhao X."/>
            <person name="Deng C."/>
            <person name="Niu S.C."/>
            <person name="Huang J."/>
            <person name="Wang M."/>
            <person name="Liu G.H."/>
            <person name="Yang H.J."/>
            <person name="Xiao X.J."/>
            <person name="Hsiao Y.Y."/>
            <person name="Wu W.L."/>
            <person name="Chen Y.Y."/>
            <person name="Mitsuda N."/>
            <person name="Ohme-Takagi M."/>
            <person name="Luo Y.B."/>
            <person name="Van de Peer Y."/>
            <person name="Liu Z.J."/>
        </authorList>
    </citation>
    <scope>NUCLEOTIDE SEQUENCE [LARGE SCALE GENOMIC DNA]</scope>
    <source>
        <tissue evidence="6">The whole plant</tissue>
    </source>
</reference>
<dbReference type="EMBL" id="KZ502442">
    <property type="protein sequence ID" value="PKU79249.1"/>
    <property type="molecule type" value="Genomic_DNA"/>
</dbReference>
<dbReference type="Pfam" id="PF00010">
    <property type="entry name" value="HLH"/>
    <property type="match status" value="1"/>
</dbReference>
<keyword evidence="2" id="KW-0805">Transcription regulation</keyword>
<evidence type="ECO:0000256" key="2">
    <source>
        <dbReference type="ARBA" id="ARBA00023015"/>
    </source>
</evidence>
<dbReference type="AlphaFoldDB" id="A0A2I0WUB3"/>
<dbReference type="InterPro" id="IPR036638">
    <property type="entry name" value="HLH_DNA-bd_sf"/>
</dbReference>
<evidence type="ECO:0000259" key="5">
    <source>
        <dbReference type="PROSITE" id="PS50888"/>
    </source>
</evidence>
<protein>
    <submittedName>
        <fullName evidence="6">Transcription factor bHLH95</fullName>
    </submittedName>
</protein>
<feature type="region of interest" description="Disordered" evidence="4">
    <location>
        <begin position="1"/>
        <end position="22"/>
    </location>
</feature>
<dbReference type="InterPro" id="IPR011598">
    <property type="entry name" value="bHLH_dom"/>
</dbReference>
<comment type="similarity">
    <text evidence="1">Belongs to the bHLH protein family.</text>
</comment>
<dbReference type="Gene3D" id="4.10.280.10">
    <property type="entry name" value="Helix-loop-helix DNA-binding domain"/>
    <property type="match status" value="1"/>
</dbReference>
<dbReference type="GO" id="GO:0009960">
    <property type="term" value="P:endosperm development"/>
    <property type="evidence" value="ECO:0007669"/>
    <property type="project" value="InterPro"/>
</dbReference>
<evidence type="ECO:0000256" key="3">
    <source>
        <dbReference type="ARBA" id="ARBA00023163"/>
    </source>
</evidence>
<dbReference type="SMART" id="SM00353">
    <property type="entry name" value="HLH"/>
    <property type="match status" value="1"/>
</dbReference>
<dbReference type="PANTHER" id="PTHR46772:SF8">
    <property type="entry name" value="TRANSCRIPTION FACTOR BHLH95"/>
    <property type="match status" value="1"/>
</dbReference>
<reference evidence="6 7" key="2">
    <citation type="journal article" date="2017" name="Nature">
        <title>The Apostasia genome and the evolution of orchids.</title>
        <authorList>
            <person name="Zhang G.Q."/>
            <person name="Liu K.W."/>
            <person name="Li Z."/>
            <person name="Lohaus R."/>
            <person name="Hsiao Y.Y."/>
            <person name="Niu S.C."/>
            <person name="Wang J.Y."/>
            <person name="Lin Y.C."/>
            <person name="Xu Q."/>
            <person name="Chen L.J."/>
            <person name="Yoshida K."/>
            <person name="Fujiwara S."/>
            <person name="Wang Z.W."/>
            <person name="Zhang Y.Q."/>
            <person name="Mitsuda N."/>
            <person name="Wang M."/>
            <person name="Liu G.H."/>
            <person name="Pecoraro L."/>
            <person name="Huang H.X."/>
            <person name="Xiao X.J."/>
            <person name="Lin M."/>
            <person name="Wu X.Y."/>
            <person name="Wu W.L."/>
            <person name="Chen Y.Y."/>
            <person name="Chang S.B."/>
            <person name="Sakamoto S."/>
            <person name="Ohme-Takagi M."/>
            <person name="Yagi M."/>
            <person name="Zeng S.J."/>
            <person name="Shen C.Y."/>
            <person name="Yeh C.M."/>
            <person name="Luo Y.B."/>
            <person name="Tsai W.C."/>
            <person name="Van de Peer Y."/>
            <person name="Liu Z.J."/>
        </authorList>
    </citation>
    <scope>NUCLEOTIDE SEQUENCE [LARGE SCALE GENOMIC DNA]</scope>
    <source>
        <tissue evidence="6">The whole plant</tissue>
    </source>
</reference>
<evidence type="ECO:0000313" key="6">
    <source>
        <dbReference type="EMBL" id="PKU79249.1"/>
    </source>
</evidence>
<gene>
    <name evidence="6" type="primary">BHLH95</name>
    <name evidence="6" type="ORF">MA16_Dca000594</name>
</gene>